<comment type="subunit">
    <text evidence="4">Acetyl-CoA carboxylase is a heterohexamer of biotin carboxyl carrier protein, biotin carboxylase and the two subunits of carboxyl transferase in a 2:2 complex.</text>
</comment>
<comment type="catalytic activity">
    <reaction evidence="12">
        <text>N(6)-biotinyl-L-lysyl-[protein] + hydrogencarbonate + ATP = N(6)-carboxybiotinyl-L-lysyl-[protein] + ADP + phosphate + H(+)</text>
        <dbReference type="Rhea" id="RHEA:13501"/>
        <dbReference type="Rhea" id="RHEA-COMP:10505"/>
        <dbReference type="Rhea" id="RHEA-COMP:10506"/>
        <dbReference type="ChEBI" id="CHEBI:15378"/>
        <dbReference type="ChEBI" id="CHEBI:17544"/>
        <dbReference type="ChEBI" id="CHEBI:30616"/>
        <dbReference type="ChEBI" id="CHEBI:43474"/>
        <dbReference type="ChEBI" id="CHEBI:83144"/>
        <dbReference type="ChEBI" id="CHEBI:83145"/>
        <dbReference type="ChEBI" id="CHEBI:456216"/>
        <dbReference type="EC" id="6.3.4.14"/>
    </reaction>
</comment>
<comment type="cofactor">
    <cofactor evidence="1">
        <name>biotin</name>
        <dbReference type="ChEBI" id="CHEBI:57586"/>
    </cofactor>
</comment>
<dbReference type="PROSITE" id="PS00866">
    <property type="entry name" value="CPSASE_1"/>
    <property type="match status" value="1"/>
</dbReference>
<dbReference type="Gene3D" id="3.30.470.20">
    <property type="entry name" value="ATP-grasp fold, B domain"/>
    <property type="match status" value="1"/>
</dbReference>
<dbReference type="Gene3D" id="2.40.50.100">
    <property type="match status" value="1"/>
</dbReference>
<dbReference type="InterPro" id="IPR005479">
    <property type="entry name" value="CPAse_ATP-bd"/>
</dbReference>
<evidence type="ECO:0000256" key="4">
    <source>
        <dbReference type="ARBA" id="ARBA00011750"/>
    </source>
</evidence>
<dbReference type="CDD" id="cd06850">
    <property type="entry name" value="biotinyl_domain"/>
    <property type="match status" value="1"/>
</dbReference>
<keyword evidence="7 13" id="KW-0547">Nucleotide-binding</keyword>
<dbReference type="InterPro" id="IPR011053">
    <property type="entry name" value="Single_hybrid_motif"/>
</dbReference>
<evidence type="ECO:0000259" key="16">
    <source>
        <dbReference type="PROSITE" id="PS50979"/>
    </source>
</evidence>
<evidence type="ECO:0000313" key="17">
    <source>
        <dbReference type="EMBL" id="RAO77466.1"/>
    </source>
</evidence>
<dbReference type="SUPFAM" id="SSF56059">
    <property type="entry name" value="Glutathione synthetase ATP-binding domain-like"/>
    <property type="match status" value="1"/>
</dbReference>
<reference evidence="17 18" key="1">
    <citation type="journal article" date="2018" name="Genet. Mol. Biol.">
        <title>The genome sequence of Dyella jiangningensis FCAV SCS01 from a lignocellulose-decomposing microbial consortium metagenome reveals potential for biotechnological applications.</title>
        <authorList>
            <person name="Desiderato J.G."/>
            <person name="Alvarenga D.O."/>
            <person name="Constancio M.T.L."/>
            <person name="Alves L.M.C."/>
            <person name="Varani A.M."/>
        </authorList>
    </citation>
    <scope>NUCLEOTIDE SEQUENCE [LARGE SCALE GENOMIC DNA]</scope>
    <source>
        <strain evidence="17 18">FCAV SCS01</strain>
    </source>
</reference>
<evidence type="ECO:0000256" key="8">
    <source>
        <dbReference type="ARBA" id="ARBA00022840"/>
    </source>
</evidence>
<evidence type="ECO:0000259" key="15">
    <source>
        <dbReference type="PROSITE" id="PS50975"/>
    </source>
</evidence>
<keyword evidence="8 13" id="KW-0067">ATP-binding</keyword>
<evidence type="ECO:0000259" key="14">
    <source>
        <dbReference type="PROSITE" id="PS50968"/>
    </source>
</evidence>
<dbReference type="Pfam" id="PF21139">
    <property type="entry name" value="BT_MCC_alpha"/>
    <property type="match status" value="1"/>
</dbReference>
<accession>A0A328PAT9</accession>
<dbReference type="FunFam" id="2.40.50.100:FF:000003">
    <property type="entry name" value="Acetyl-CoA carboxylase biotin carboxyl carrier protein"/>
    <property type="match status" value="1"/>
</dbReference>
<name>A0A328PAT9_9GAMM</name>
<evidence type="ECO:0000256" key="12">
    <source>
        <dbReference type="ARBA" id="ARBA00048600"/>
    </source>
</evidence>
<evidence type="ECO:0000256" key="10">
    <source>
        <dbReference type="ARBA" id="ARBA00023267"/>
    </source>
</evidence>
<dbReference type="Gene3D" id="3.30.700.40">
    <property type="match status" value="1"/>
</dbReference>
<dbReference type="PROSITE" id="PS00188">
    <property type="entry name" value="BIOTIN"/>
    <property type="match status" value="1"/>
</dbReference>
<dbReference type="InterPro" id="IPR016185">
    <property type="entry name" value="PreATP-grasp_dom_sf"/>
</dbReference>
<sequence length="665" mass="72134">MFQRVLIANRGEIACRVIRTCRRLGIHTIAVYSQADANAQHVRLADEAWPIGGPRPTESYLRGDAILEVARKSGAQAIHPGYGFLSENTAFARACTEAGIAFIGPRPESIDAMGSKAAAKALMEKHDVPLVPGYHGEDQSNEVLAEQARRTGFPLMIKAAAGGGGKGMRIVRSEKEFTDALASAQREAASAFGDTRVILERYVDHPRHIEFQVFGDTLGNVIHLNERECSAQRRYQKVLEETPSPFLDGARRAAMGAAAVAAAKAVNYVGAGTVEFIVGQDGEFFFMEMNTRLQVEHPVTEETLGLDLVEWQLRIAAGEALPLAQDQIHARGHAIEVRLYAEDPDQNFLPGSGKLLKLRLPAPSRHVRIDGGVIEGDTVTIFYDPMIAKLIVWDQDRPQALQRLRDALMASEIVGPKSNIAFLERLSRHPVVLEGRIDTGYLDRHLTEFLAGDTAPGARVLFAAAVSALMDEEKAVVTGSSNGTDPHSPWARADAWRVGHAGKRIVALSLHGQRHEVEAYGHDGDYRLRHGEDSAGVRGARRDDATLSARFDGESLRVPVRVDAARITVHDADGNRHAFERAPAFAWQSKEGGGGNQVVAPMPGRIVLVKANAGDTVEEGQELLVMEAMKMELALKAPRAGTIASIGAAQGDFVEADAILVRFAD</sequence>
<dbReference type="PROSITE" id="PS00867">
    <property type="entry name" value="CPSASE_2"/>
    <property type="match status" value="1"/>
</dbReference>
<dbReference type="EMBL" id="NFZS01000001">
    <property type="protein sequence ID" value="RAO77466.1"/>
    <property type="molecule type" value="Genomic_DNA"/>
</dbReference>
<dbReference type="OrthoDB" id="9763189at2"/>
<evidence type="ECO:0000256" key="13">
    <source>
        <dbReference type="PROSITE-ProRule" id="PRU00409"/>
    </source>
</evidence>
<evidence type="ECO:0000256" key="3">
    <source>
        <dbReference type="ARBA" id="ARBA00004956"/>
    </source>
</evidence>
<keyword evidence="10" id="KW-0092">Biotin</keyword>
<dbReference type="SUPFAM" id="SSF51246">
    <property type="entry name" value="Rudiment single hybrid motif"/>
    <property type="match status" value="1"/>
</dbReference>
<dbReference type="AlphaFoldDB" id="A0A328PAT9"/>
<dbReference type="SMART" id="SM00878">
    <property type="entry name" value="Biotin_carb_C"/>
    <property type="match status" value="1"/>
</dbReference>
<dbReference type="InterPro" id="IPR011764">
    <property type="entry name" value="Biotin_carboxylation_dom"/>
</dbReference>
<dbReference type="InterPro" id="IPR005482">
    <property type="entry name" value="Biotin_COase_C"/>
</dbReference>
<dbReference type="RefSeq" id="WP_111981493.1">
    <property type="nucleotide sequence ID" value="NZ_NFZS01000001.1"/>
</dbReference>
<dbReference type="InterPro" id="IPR050856">
    <property type="entry name" value="Biotin_carboxylase_complex"/>
</dbReference>
<dbReference type="SUPFAM" id="SSF51230">
    <property type="entry name" value="Single hybrid motif"/>
    <property type="match status" value="1"/>
</dbReference>
<dbReference type="InterPro" id="IPR000089">
    <property type="entry name" value="Biotin_lipoyl"/>
</dbReference>
<dbReference type="Proteomes" id="UP000248926">
    <property type="component" value="Unassembled WGS sequence"/>
</dbReference>
<feature type="domain" description="Biotin carboxylation" evidence="16">
    <location>
        <begin position="1"/>
        <end position="447"/>
    </location>
</feature>
<dbReference type="Pfam" id="PF00289">
    <property type="entry name" value="Biotin_carb_N"/>
    <property type="match status" value="1"/>
</dbReference>
<keyword evidence="9" id="KW-0809">Transit peptide</keyword>
<evidence type="ECO:0000256" key="5">
    <source>
        <dbReference type="ARBA" id="ARBA00017242"/>
    </source>
</evidence>
<feature type="domain" description="ATP-grasp" evidence="15">
    <location>
        <begin position="120"/>
        <end position="317"/>
    </location>
</feature>
<dbReference type="GO" id="GO:0046872">
    <property type="term" value="F:metal ion binding"/>
    <property type="evidence" value="ECO:0007669"/>
    <property type="project" value="InterPro"/>
</dbReference>
<evidence type="ECO:0000256" key="11">
    <source>
        <dbReference type="ARBA" id="ARBA00033786"/>
    </source>
</evidence>
<dbReference type="PANTHER" id="PTHR18866:SF33">
    <property type="entry name" value="METHYLCROTONOYL-COA CARBOXYLASE SUBUNIT ALPHA, MITOCHONDRIAL-RELATED"/>
    <property type="match status" value="1"/>
</dbReference>
<feature type="domain" description="Lipoyl-binding" evidence="14">
    <location>
        <begin position="588"/>
        <end position="664"/>
    </location>
</feature>
<keyword evidence="18" id="KW-1185">Reference proteome</keyword>
<evidence type="ECO:0000313" key="18">
    <source>
        <dbReference type="Proteomes" id="UP000248926"/>
    </source>
</evidence>
<keyword evidence="6" id="KW-0436">Ligase</keyword>
<dbReference type="Pfam" id="PF02785">
    <property type="entry name" value="Biotin_carb_C"/>
    <property type="match status" value="1"/>
</dbReference>
<dbReference type="Pfam" id="PF02786">
    <property type="entry name" value="CPSase_L_D2"/>
    <property type="match status" value="1"/>
</dbReference>
<evidence type="ECO:0000256" key="6">
    <source>
        <dbReference type="ARBA" id="ARBA00022598"/>
    </source>
</evidence>
<dbReference type="InterPro" id="IPR011761">
    <property type="entry name" value="ATP-grasp"/>
</dbReference>
<dbReference type="FunFam" id="3.40.50.20:FF:000010">
    <property type="entry name" value="Propionyl-CoA carboxylase subunit alpha"/>
    <property type="match status" value="1"/>
</dbReference>
<dbReference type="InterPro" id="IPR011054">
    <property type="entry name" value="Rudment_hybrid_motif"/>
</dbReference>
<comment type="pathway">
    <text evidence="3">Lipid metabolism; malonyl-CoA biosynthesis; malonyl-CoA from acetyl-CoA: step 1/1.</text>
</comment>
<organism evidence="17 18">
    <name type="scientific">Dyella jiangningensis</name>
    <dbReference type="NCBI Taxonomy" id="1379159"/>
    <lineage>
        <taxon>Bacteria</taxon>
        <taxon>Pseudomonadati</taxon>
        <taxon>Pseudomonadota</taxon>
        <taxon>Gammaproteobacteria</taxon>
        <taxon>Lysobacterales</taxon>
        <taxon>Rhodanobacteraceae</taxon>
        <taxon>Dyella</taxon>
    </lineage>
</organism>
<gene>
    <name evidence="17" type="ORF">CA260_06200</name>
</gene>
<evidence type="ECO:0000256" key="9">
    <source>
        <dbReference type="ARBA" id="ARBA00022946"/>
    </source>
</evidence>
<dbReference type="PROSITE" id="PS50975">
    <property type="entry name" value="ATP_GRASP"/>
    <property type="match status" value="1"/>
</dbReference>
<evidence type="ECO:0000256" key="2">
    <source>
        <dbReference type="ARBA" id="ARBA00003761"/>
    </source>
</evidence>
<dbReference type="InterPro" id="IPR001882">
    <property type="entry name" value="Biotin_BS"/>
</dbReference>
<dbReference type="PROSITE" id="PS50979">
    <property type="entry name" value="BC"/>
    <property type="match status" value="1"/>
</dbReference>
<dbReference type="GO" id="GO:0005524">
    <property type="term" value="F:ATP binding"/>
    <property type="evidence" value="ECO:0007669"/>
    <property type="project" value="UniProtKB-UniRule"/>
</dbReference>
<dbReference type="PANTHER" id="PTHR18866">
    <property type="entry name" value="CARBOXYLASE:PYRUVATE/ACETYL-COA/PROPIONYL-COA CARBOXYLASE"/>
    <property type="match status" value="1"/>
</dbReference>
<dbReference type="SUPFAM" id="SSF52440">
    <property type="entry name" value="PreATP-grasp domain"/>
    <property type="match status" value="1"/>
</dbReference>
<evidence type="ECO:0000256" key="1">
    <source>
        <dbReference type="ARBA" id="ARBA00001953"/>
    </source>
</evidence>
<dbReference type="FunFam" id="3.30.1490.20:FF:000003">
    <property type="entry name" value="acetyl-CoA carboxylase isoform X1"/>
    <property type="match status" value="1"/>
</dbReference>
<protein>
    <recommendedName>
        <fullName evidence="5">Biotin carboxylase</fullName>
    </recommendedName>
    <alternativeName>
        <fullName evidence="11">Acetyl-coenzyme A carboxylase biotin carboxylase subunit A</fullName>
    </alternativeName>
</protein>
<dbReference type="InterPro" id="IPR005481">
    <property type="entry name" value="BC-like_N"/>
</dbReference>
<dbReference type="PROSITE" id="PS50968">
    <property type="entry name" value="BIOTINYL_LIPOYL"/>
    <property type="match status" value="1"/>
</dbReference>
<comment type="caution">
    <text evidence="17">The sequence shown here is derived from an EMBL/GenBank/DDBJ whole genome shotgun (WGS) entry which is preliminary data.</text>
</comment>
<comment type="function">
    <text evidence="2">This protein is a component of the acetyl coenzyme A carboxylase complex; first, biotin carboxylase catalyzes the carboxylation of the carrier protein and then the transcarboxylase transfers the carboxyl group to form malonyl-CoA.</text>
</comment>
<evidence type="ECO:0000256" key="7">
    <source>
        <dbReference type="ARBA" id="ARBA00022741"/>
    </source>
</evidence>
<dbReference type="Pfam" id="PF00364">
    <property type="entry name" value="Biotin_lipoyl"/>
    <property type="match status" value="1"/>
</dbReference>
<dbReference type="FunFam" id="3.30.470.20:FF:000028">
    <property type="entry name" value="Methylcrotonoyl-CoA carboxylase subunit alpha, mitochondrial"/>
    <property type="match status" value="1"/>
</dbReference>
<dbReference type="InterPro" id="IPR048429">
    <property type="entry name" value="MCC_alpha_BT"/>
</dbReference>
<proteinExistence type="predicted"/>
<dbReference type="GO" id="GO:0004075">
    <property type="term" value="F:biotin carboxylase activity"/>
    <property type="evidence" value="ECO:0007669"/>
    <property type="project" value="UniProtKB-EC"/>
</dbReference>